<evidence type="ECO:0000313" key="2">
    <source>
        <dbReference type="EMBL" id="AST58464.1"/>
    </source>
</evidence>
<feature type="domain" description="DUF362" evidence="1">
    <location>
        <begin position="42"/>
        <end position="243"/>
    </location>
</feature>
<dbReference type="EMBL" id="CP016893">
    <property type="protein sequence ID" value="AST58464.1"/>
    <property type="molecule type" value="Genomic_DNA"/>
</dbReference>
<dbReference type="OMA" id="AFEVCGY"/>
<dbReference type="AlphaFoldDB" id="A0A223I1N0"/>
<accession>A0A223I1N0</accession>
<dbReference type="GeneID" id="93863718"/>
<evidence type="ECO:0000313" key="3">
    <source>
        <dbReference type="Proteomes" id="UP000214975"/>
    </source>
</evidence>
<protein>
    <submittedName>
        <fullName evidence="2">Iron-sulfur protein</fullName>
    </submittedName>
</protein>
<name>A0A223I1N0_THETR</name>
<dbReference type="InterPro" id="IPR007160">
    <property type="entry name" value="DUF362"/>
</dbReference>
<evidence type="ECO:0000259" key="1">
    <source>
        <dbReference type="Pfam" id="PF04015"/>
    </source>
</evidence>
<dbReference type="Proteomes" id="UP000214975">
    <property type="component" value="Chromosome"/>
</dbReference>
<sequence length="309" mass="33334">MRYRKIVEPVVSITSGPDEIENLNNALNLLPLQNLIDAGNTVVITPNFVKSKPPQSGTIVGPNTLRALIRYIKSKNPGRIVIAAGSGGDPTPKVMSDNGIDKVISEEGVEFVDLNYGPYVELLLDDCLVKSTKVNDLYEKMDVLISFTQMKIHEEATVSLGIKNIALSWPPAEIHGFPKKNLGIHDDLHNFIRAMAEKISIDLTILSAQEAMIGTGPSEGKPINANMIIAGTDPVATDTVGARMFGFMPQGVNYLFQCAKRGVGTGELKNVTIKGIPLQQAELNFSTLAYGYGIALDSNGIKQMVPGKS</sequence>
<reference evidence="2 3" key="1">
    <citation type="submission" date="2016-08" db="EMBL/GenBank/DDBJ databases">
        <title>A novel genetic cassette of butanologenic Thermoanaerobacterium thermosaccharolyticum that directly convert cellulose to butanol.</title>
        <authorList>
            <person name="Li T."/>
            <person name="He J."/>
        </authorList>
    </citation>
    <scope>NUCLEOTIDE SEQUENCE [LARGE SCALE GENOMIC DNA]</scope>
    <source>
        <strain evidence="2 3">TG57</strain>
    </source>
</reference>
<proteinExistence type="predicted"/>
<organism evidence="2 3">
    <name type="scientific">Thermoanaerobacterium thermosaccharolyticum</name>
    <name type="common">Clostridium thermosaccharolyticum</name>
    <dbReference type="NCBI Taxonomy" id="1517"/>
    <lineage>
        <taxon>Bacteria</taxon>
        <taxon>Bacillati</taxon>
        <taxon>Bacillota</taxon>
        <taxon>Clostridia</taxon>
        <taxon>Thermoanaerobacterales</taxon>
        <taxon>Thermoanaerobacteraceae</taxon>
        <taxon>Thermoanaerobacterium</taxon>
    </lineage>
</organism>
<dbReference type="RefSeq" id="WP_013297362.1">
    <property type="nucleotide sequence ID" value="NZ_CP016893.1"/>
</dbReference>
<dbReference type="Pfam" id="PF04015">
    <property type="entry name" value="DUF362"/>
    <property type="match status" value="1"/>
</dbReference>
<gene>
    <name evidence="2" type="ORF">Thert_02612</name>
</gene>